<evidence type="ECO:0000256" key="6">
    <source>
        <dbReference type="ARBA" id="ARBA00023235"/>
    </source>
</evidence>
<accession>A0ABS4DEX6</accession>
<keyword evidence="3 10" id="KW-0378">Hydrolase</keyword>
<dbReference type="InterPro" id="IPR014017">
    <property type="entry name" value="DNA_helicase_UvrD-like_C"/>
</dbReference>
<feature type="binding site" evidence="10">
    <location>
        <begin position="253"/>
        <end position="260"/>
    </location>
    <ligand>
        <name>ATP</name>
        <dbReference type="ChEBI" id="CHEBI:30616"/>
    </ligand>
</feature>
<evidence type="ECO:0000256" key="8">
    <source>
        <dbReference type="ARBA" id="ARBA00034808"/>
    </source>
</evidence>
<sequence>MTTYELSFTPTFYNESLNLPKQVSRLVSQKLKVLADDPFSAQGDAKKLKGYNNVYRARVGDYRVFYSIGQGWVKLLSVRKRDERTYEDDLPEVVAPVVAPDPAALEPQQQRSGIGDWGSATWHTSTQPNTDPQLAETAPLNAKPSTALPFAITEAILAQWQIPTEHQPAALTARTEDDLLELPIPERYISRILDNLFPQPLAAIAAQPEFVLPTPEAIERFAEEDLGSFLLRLTPEQQELVSQERRGPTLVKGGPGTGKSTLALYRVQRLLDQGVTSILFTTYTNALVGYSEQLLTHLLGKPPAKCGVKVTTVDSLAAHSFAKGSRWPKFATEGQALDHLGVALREADIPAANAFDRQVRQAGLERLGPDYLLQEFLSVIEAWGIDSAEAYASIERRGRRTPIKLTVREAIWAVYTHWRELMRAEGIVLNEQIRRGALEYAATLDPKPYQALVIDEAQDLSPVALRFLLNLVPSLEHVYLTADASQSLYQRGFSWKQVHSDLSMAGRTLLLKRNYRNTAQIMTACGTILAGSGAGDNESLNQEPSAHQGDPPLIRLVDDAAVEAAAVHTFFVESARRYRLPAHSGAVLCMSKNTGEALARRLSELGLPAVFQSGKDVDITAQKIKVLTLHSAKGLEFPFVAVVGLDGGRFPRVIEDYPVEELAAMEDEQRRLFFVGCTRAMRSLLVCGSQETPSAFLDPLQPPTWARD</sequence>
<keyword evidence="4 10" id="KW-0347">Helicase</keyword>
<comment type="catalytic activity">
    <reaction evidence="7">
        <text>Couples ATP hydrolysis with the unwinding of duplex DNA by translocating in the 3'-5' direction.</text>
        <dbReference type="EC" id="5.6.2.4"/>
    </reaction>
</comment>
<evidence type="ECO:0000256" key="9">
    <source>
        <dbReference type="ARBA" id="ARBA00048988"/>
    </source>
</evidence>
<proteinExistence type="predicted"/>
<evidence type="ECO:0000256" key="1">
    <source>
        <dbReference type="ARBA" id="ARBA00022649"/>
    </source>
</evidence>
<dbReference type="EMBL" id="SIJK02000051">
    <property type="protein sequence ID" value="MBP1468009.1"/>
    <property type="molecule type" value="Genomic_DNA"/>
</dbReference>
<dbReference type="InterPro" id="IPR027417">
    <property type="entry name" value="P-loop_NTPase"/>
</dbReference>
<keyword evidence="6" id="KW-0413">Isomerase</keyword>
<dbReference type="SUPFAM" id="SSF52540">
    <property type="entry name" value="P-loop containing nucleoside triphosphate hydrolases"/>
    <property type="match status" value="1"/>
</dbReference>
<evidence type="ECO:0000256" key="2">
    <source>
        <dbReference type="ARBA" id="ARBA00022741"/>
    </source>
</evidence>
<keyword evidence="13" id="KW-1185">Reference proteome</keyword>
<keyword evidence="1" id="KW-1277">Toxin-antitoxin system</keyword>
<gene>
    <name evidence="12" type="ORF">EYB53_019990</name>
</gene>
<keyword evidence="2 10" id="KW-0547">Nucleotide-binding</keyword>
<evidence type="ECO:0000256" key="4">
    <source>
        <dbReference type="ARBA" id="ARBA00022806"/>
    </source>
</evidence>
<organism evidence="12 13">
    <name type="scientific">Candidatus Chloroploca mongolica</name>
    <dbReference type="NCBI Taxonomy" id="2528176"/>
    <lineage>
        <taxon>Bacteria</taxon>
        <taxon>Bacillati</taxon>
        <taxon>Chloroflexota</taxon>
        <taxon>Chloroflexia</taxon>
        <taxon>Chloroflexales</taxon>
        <taxon>Chloroflexineae</taxon>
        <taxon>Oscillochloridaceae</taxon>
        <taxon>Candidatus Chloroploca</taxon>
    </lineage>
</organism>
<dbReference type="Pfam" id="PF00580">
    <property type="entry name" value="UvrD-helicase"/>
    <property type="match status" value="1"/>
</dbReference>
<dbReference type="PROSITE" id="PS51198">
    <property type="entry name" value="UVRD_HELICASE_ATP_BIND"/>
    <property type="match status" value="1"/>
</dbReference>
<comment type="catalytic activity">
    <reaction evidence="9">
        <text>ATP + H2O = ADP + phosphate + H(+)</text>
        <dbReference type="Rhea" id="RHEA:13065"/>
        <dbReference type="ChEBI" id="CHEBI:15377"/>
        <dbReference type="ChEBI" id="CHEBI:15378"/>
        <dbReference type="ChEBI" id="CHEBI:30616"/>
        <dbReference type="ChEBI" id="CHEBI:43474"/>
        <dbReference type="ChEBI" id="CHEBI:456216"/>
        <dbReference type="EC" id="5.6.2.4"/>
    </reaction>
</comment>
<dbReference type="InterPro" id="IPR007712">
    <property type="entry name" value="RelE/ParE_toxin"/>
</dbReference>
<dbReference type="InterPro" id="IPR035093">
    <property type="entry name" value="RelE/ParE_toxin_dom_sf"/>
</dbReference>
<dbReference type="PANTHER" id="PTHR11070">
    <property type="entry name" value="UVRD / RECB / PCRA DNA HELICASE FAMILY MEMBER"/>
    <property type="match status" value="1"/>
</dbReference>
<comment type="caution">
    <text evidence="12">The sequence shown here is derived from an EMBL/GenBank/DDBJ whole genome shotgun (WGS) entry which is preliminary data.</text>
</comment>
<evidence type="ECO:0000256" key="3">
    <source>
        <dbReference type="ARBA" id="ARBA00022801"/>
    </source>
</evidence>
<keyword evidence="5 10" id="KW-0067">ATP-binding</keyword>
<dbReference type="Gene3D" id="3.40.50.300">
    <property type="entry name" value="P-loop containing nucleotide triphosphate hydrolases"/>
    <property type="match status" value="2"/>
</dbReference>
<dbReference type="Pfam" id="PF13361">
    <property type="entry name" value="UvrD_C"/>
    <property type="match status" value="1"/>
</dbReference>
<dbReference type="Proteomes" id="UP001193081">
    <property type="component" value="Unassembled WGS sequence"/>
</dbReference>
<evidence type="ECO:0000259" key="11">
    <source>
        <dbReference type="PROSITE" id="PS51198"/>
    </source>
</evidence>
<dbReference type="EC" id="5.6.2.4" evidence="8"/>
<dbReference type="SUPFAM" id="SSF143011">
    <property type="entry name" value="RelE-like"/>
    <property type="match status" value="1"/>
</dbReference>
<dbReference type="Pfam" id="PF05016">
    <property type="entry name" value="ParE_toxin"/>
    <property type="match status" value="1"/>
</dbReference>
<evidence type="ECO:0000256" key="10">
    <source>
        <dbReference type="PROSITE-ProRule" id="PRU00560"/>
    </source>
</evidence>
<evidence type="ECO:0000313" key="12">
    <source>
        <dbReference type="EMBL" id="MBP1468009.1"/>
    </source>
</evidence>
<dbReference type="RefSeq" id="WP_135480322.1">
    <property type="nucleotide sequence ID" value="NZ_SIJK02000051.1"/>
</dbReference>
<reference evidence="12 13" key="1">
    <citation type="submission" date="2021-03" db="EMBL/GenBank/DDBJ databases">
        <authorList>
            <person name="Grouzdev D.S."/>
        </authorList>
    </citation>
    <scope>NUCLEOTIDE SEQUENCE [LARGE SCALE GENOMIC DNA]</scope>
    <source>
        <strain evidence="12 13">M50-1</strain>
    </source>
</reference>
<dbReference type="PANTHER" id="PTHR11070:SF45">
    <property type="entry name" value="DNA 3'-5' HELICASE"/>
    <property type="match status" value="1"/>
</dbReference>
<feature type="domain" description="UvrD-like helicase ATP-binding" evidence="11">
    <location>
        <begin position="232"/>
        <end position="518"/>
    </location>
</feature>
<evidence type="ECO:0000256" key="5">
    <source>
        <dbReference type="ARBA" id="ARBA00022840"/>
    </source>
</evidence>
<dbReference type="Gene3D" id="3.30.2310.20">
    <property type="entry name" value="RelE-like"/>
    <property type="match status" value="1"/>
</dbReference>
<name>A0ABS4DEX6_9CHLR</name>
<evidence type="ECO:0000313" key="13">
    <source>
        <dbReference type="Proteomes" id="UP001193081"/>
    </source>
</evidence>
<evidence type="ECO:0000256" key="7">
    <source>
        <dbReference type="ARBA" id="ARBA00034617"/>
    </source>
</evidence>
<dbReference type="InterPro" id="IPR000212">
    <property type="entry name" value="DNA_helicase_UvrD/REP"/>
</dbReference>
<protein>
    <recommendedName>
        <fullName evidence="8">DNA 3'-5' helicase</fullName>
        <ecNumber evidence="8">5.6.2.4</ecNumber>
    </recommendedName>
</protein>
<dbReference type="InterPro" id="IPR014016">
    <property type="entry name" value="UvrD-like_ATP-bd"/>
</dbReference>